<dbReference type="PROSITE" id="PS51140">
    <property type="entry name" value="CUE"/>
    <property type="match status" value="1"/>
</dbReference>
<dbReference type="STRING" id="105231.A0A1Y1HXY9"/>
<feature type="region of interest" description="Disordered" evidence="2">
    <location>
        <begin position="108"/>
        <end position="152"/>
    </location>
</feature>
<dbReference type="EMBL" id="DF237067">
    <property type="protein sequence ID" value="GAQ82622.1"/>
    <property type="molecule type" value="Genomic_DNA"/>
</dbReference>
<dbReference type="PANTHER" id="PTHR31245:SF20">
    <property type="entry name" value="F18B13.13 PROTEIN"/>
    <property type="match status" value="1"/>
</dbReference>
<dbReference type="CDD" id="cd14279">
    <property type="entry name" value="CUE"/>
    <property type="match status" value="1"/>
</dbReference>
<feature type="compositionally biased region" description="Polar residues" evidence="2">
    <location>
        <begin position="122"/>
        <end position="133"/>
    </location>
</feature>
<dbReference type="Proteomes" id="UP000054558">
    <property type="component" value="Unassembled WGS sequence"/>
</dbReference>
<evidence type="ECO:0000313" key="4">
    <source>
        <dbReference type="EMBL" id="GAQ82622.1"/>
    </source>
</evidence>
<evidence type="ECO:0000256" key="1">
    <source>
        <dbReference type="SAM" id="Coils"/>
    </source>
</evidence>
<dbReference type="AlphaFoldDB" id="A0A1Y1HXY9"/>
<feature type="region of interest" description="Disordered" evidence="2">
    <location>
        <begin position="1"/>
        <end position="63"/>
    </location>
</feature>
<sequence>MSAVVCGKRSFFEDSPADWSPPKASKRVRYGGSPAHRFPPSPPLTSGPEGGGTGAGPGGSVHDAVDQLRRHFPKMDTQVLVKVLQTCENNVDAAIQCLTQLRLSSQAEAAAPAPGPAEKGATHSTDVRGTTQESAARPASPPAAEAPACPSGVSPRAGAEWVELVVAEMAAAASMDDARARGAKVLGEFEALVRQRAESGAEAACRENAALKEHVAALSKDNHILKRAVQMLNARQQEAEERGKELAAARQALQQYQEQLRTLEVSNYALSLHLRKAQEQNSMPGRFHPDVF</sequence>
<dbReference type="InterPro" id="IPR003892">
    <property type="entry name" value="CUE"/>
</dbReference>
<keyword evidence="5" id="KW-1185">Reference proteome</keyword>
<evidence type="ECO:0000259" key="3">
    <source>
        <dbReference type="PROSITE" id="PS51140"/>
    </source>
</evidence>
<dbReference type="InterPro" id="IPR009060">
    <property type="entry name" value="UBA-like_sf"/>
</dbReference>
<feature type="compositionally biased region" description="Gly residues" evidence="2">
    <location>
        <begin position="48"/>
        <end position="59"/>
    </location>
</feature>
<name>A0A1Y1HXY9_KLENI</name>
<dbReference type="OrthoDB" id="440455at2759"/>
<dbReference type="GO" id="GO:0043130">
    <property type="term" value="F:ubiquitin binding"/>
    <property type="evidence" value="ECO:0007669"/>
    <property type="project" value="InterPro"/>
</dbReference>
<reference evidence="4 5" key="1">
    <citation type="journal article" date="2014" name="Nat. Commun.">
        <title>Klebsormidium flaccidum genome reveals primary factors for plant terrestrial adaptation.</title>
        <authorList>
            <person name="Hori K."/>
            <person name="Maruyama F."/>
            <person name="Fujisawa T."/>
            <person name="Togashi T."/>
            <person name="Yamamoto N."/>
            <person name="Seo M."/>
            <person name="Sato S."/>
            <person name="Yamada T."/>
            <person name="Mori H."/>
            <person name="Tajima N."/>
            <person name="Moriyama T."/>
            <person name="Ikeuchi M."/>
            <person name="Watanabe M."/>
            <person name="Wada H."/>
            <person name="Kobayashi K."/>
            <person name="Saito M."/>
            <person name="Masuda T."/>
            <person name="Sasaki-Sekimoto Y."/>
            <person name="Mashiguchi K."/>
            <person name="Awai K."/>
            <person name="Shimojima M."/>
            <person name="Masuda S."/>
            <person name="Iwai M."/>
            <person name="Nobusawa T."/>
            <person name="Narise T."/>
            <person name="Kondo S."/>
            <person name="Saito H."/>
            <person name="Sato R."/>
            <person name="Murakawa M."/>
            <person name="Ihara Y."/>
            <person name="Oshima-Yamada Y."/>
            <person name="Ohtaka K."/>
            <person name="Satoh M."/>
            <person name="Sonobe K."/>
            <person name="Ishii M."/>
            <person name="Ohtani R."/>
            <person name="Kanamori-Sato M."/>
            <person name="Honoki R."/>
            <person name="Miyazaki D."/>
            <person name="Mochizuki H."/>
            <person name="Umetsu J."/>
            <person name="Higashi K."/>
            <person name="Shibata D."/>
            <person name="Kamiya Y."/>
            <person name="Sato N."/>
            <person name="Nakamura Y."/>
            <person name="Tabata S."/>
            <person name="Ida S."/>
            <person name="Kurokawa K."/>
            <person name="Ohta H."/>
        </authorList>
    </citation>
    <scope>NUCLEOTIDE SEQUENCE [LARGE SCALE GENOMIC DNA]</scope>
    <source>
        <strain evidence="4 5">NIES-2285</strain>
    </source>
</reference>
<dbReference type="Gene3D" id="1.10.8.10">
    <property type="entry name" value="DNA helicase RuvA subunit, C-terminal domain"/>
    <property type="match status" value="1"/>
</dbReference>
<dbReference type="OMA" id="CIQHERQ"/>
<feature type="domain" description="CUE" evidence="3">
    <location>
        <begin position="60"/>
        <end position="103"/>
    </location>
</feature>
<accession>A0A1Y1HXY9</accession>
<gene>
    <name evidence="4" type="ORF">KFL_001180010</name>
</gene>
<feature type="compositionally biased region" description="Low complexity" evidence="2">
    <location>
        <begin position="108"/>
        <end position="119"/>
    </location>
</feature>
<dbReference type="PANTHER" id="PTHR31245">
    <property type="entry name" value="UBIQUITIN SYSTEM COMPONENT CUE PROTEIN"/>
    <property type="match status" value="1"/>
</dbReference>
<feature type="compositionally biased region" description="Low complexity" evidence="2">
    <location>
        <begin position="134"/>
        <end position="151"/>
    </location>
</feature>
<proteinExistence type="predicted"/>
<organism evidence="4 5">
    <name type="scientific">Klebsormidium nitens</name>
    <name type="common">Green alga</name>
    <name type="synonym">Ulothrix nitens</name>
    <dbReference type="NCBI Taxonomy" id="105231"/>
    <lineage>
        <taxon>Eukaryota</taxon>
        <taxon>Viridiplantae</taxon>
        <taxon>Streptophyta</taxon>
        <taxon>Klebsormidiophyceae</taxon>
        <taxon>Klebsormidiales</taxon>
        <taxon>Klebsormidiaceae</taxon>
        <taxon>Klebsormidium</taxon>
    </lineage>
</organism>
<dbReference type="SUPFAM" id="SSF46934">
    <property type="entry name" value="UBA-like"/>
    <property type="match status" value="1"/>
</dbReference>
<keyword evidence="1" id="KW-0175">Coiled coil</keyword>
<dbReference type="Pfam" id="PF02845">
    <property type="entry name" value="CUE"/>
    <property type="match status" value="1"/>
</dbReference>
<feature type="coiled-coil region" evidence="1">
    <location>
        <begin position="222"/>
        <end position="266"/>
    </location>
</feature>
<protein>
    <recommendedName>
        <fullName evidence="3">CUE domain-containing protein</fullName>
    </recommendedName>
</protein>
<evidence type="ECO:0000256" key="2">
    <source>
        <dbReference type="SAM" id="MobiDB-lite"/>
    </source>
</evidence>
<evidence type="ECO:0000313" key="5">
    <source>
        <dbReference type="Proteomes" id="UP000054558"/>
    </source>
</evidence>